<protein>
    <submittedName>
        <fullName evidence="3">DUF1109 domain-containing protein</fullName>
    </submittedName>
    <submittedName>
        <fullName evidence="2">DUF1109 family protein</fullName>
    </submittedName>
</protein>
<gene>
    <name evidence="2" type="ORF">CFBP5473_21355</name>
    <name evidence="3" type="ORF">J5285_25485</name>
</gene>
<dbReference type="AlphaFoldDB" id="A0A4D7DZF9"/>
<geneLocation type="plasmid" evidence="4">
    <name>palcfbp5473</name>
</geneLocation>
<evidence type="ECO:0000313" key="3">
    <source>
        <dbReference type="EMBL" id="QYA10549.1"/>
    </source>
</evidence>
<proteinExistence type="predicted"/>
<dbReference type="Proteomes" id="UP000298545">
    <property type="component" value="Plasmid pAlCFBP5473"/>
</dbReference>
<keyword evidence="1" id="KW-0472">Membrane</keyword>
<reference evidence="3 5" key="2">
    <citation type="submission" date="2021-03" db="EMBL/GenBank/DDBJ databases">
        <title>Rapid diversification of plasmids in a genus of pathogenic and nitrogen fixing bacteria.</title>
        <authorList>
            <person name="Weisberg A.J."/>
            <person name="Miller M."/>
            <person name="Ream W."/>
            <person name="Grunwald N.J."/>
            <person name="Chang J.H."/>
        </authorList>
    </citation>
    <scope>NUCLEOTIDE SEQUENCE [LARGE SCALE GENOMIC DNA]</scope>
    <source>
        <strain evidence="3 5">AF3.44</strain>
        <plasmid evidence="3 5">unnamed1</plasmid>
    </source>
</reference>
<name>A0A4D7DZF9_9HYPH</name>
<keyword evidence="1" id="KW-0812">Transmembrane</keyword>
<keyword evidence="2" id="KW-0614">Plasmid</keyword>
<sequence length="214" mass="23221">MAKTDDLIDGLARELQPVRPHALLRLLTKALLPGVLLSGAFILFLHGLRPDIISAMSLPAFWVKSFYPLALAINGIYAVLIVARPGGLPKSAGLASIGIYMLLAMLGLWQLHASPAMDYPKLIFGVSYWFCPLIIVASAAPVFAANIWFLRRCAPTRYRLAGFTAGMMAGAVGGWTYSWACIENGLPFVALWYSLGIVICGLIGMALGTRLLRW</sequence>
<dbReference type="Proteomes" id="UP000826513">
    <property type="component" value="Plasmid unnamed1"/>
</dbReference>
<keyword evidence="1" id="KW-1133">Transmembrane helix</keyword>
<accession>A0A4D7DZF9</accession>
<feature type="transmembrane region" description="Helical" evidence="1">
    <location>
        <begin position="190"/>
        <end position="212"/>
    </location>
</feature>
<dbReference type="KEGG" id="alf:CFBP5473_21355"/>
<feature type="transmembrane region" description="Helical" evidence="1">
    <location>
        <begin position="92"/>
        <end position="111"/>
    </location>
</feature>
<evidence type="ECO:0000313" key="5">
    <source>
        <dbReference type="Proteomes" id="UP000826513"/>
    </source>
</evidence>
<dbReference type="InterPro" id="IPR009495">
    <property type="entry name" value="NrsF"/>
</dbReference>
<organism evidence="2 4">
    <name type="scientific">Agrobacterium larrymoorei</name>
    <dbReference type="NCBI Taxonomy" id="160699"/>
    <lineage>
        <taxon>Bacteria</taxon>
        <taxon>Pseudomonadati</taxon>
        <taxon>Pseudomonadota</taxon>
        <taxon>Alphaproteobacteria</taxon>
        <taxon>Hyphomicrobiales</taxon>
        <taxon>Rhizobiaceae</taxon>
        <taxon>Rhizobium/Agrobacterium group</taxon>
        <taxon>Agrobacterium</taxon>
    </lineage>
</organism>
<evidence type="ECO:0000313" key="4">
    <source>
        <dbReference type="Proteomes" id="UP000298545"/>
    </source>
</evidence>
<geneLocation type="plasmid" evidence="2">
    <name>pAlCFBP5473</name>
</geneLocation>
<dbReference type="Pfam" id="PF06532">
    <property type="entry name" value="NrsF"/>
    <property type="match status" value="1"/>
</dbReference>
<reference evidence="2 4" key="1">
    <citation type="submission" date="2019-04" db="EMBL/GenBank/DDBJ databases">
        <title>Complete genome sequence of Agrobacterium larrymoorei CFBP5473.</title>
        <authorList>
            <person name="Haryono M."/>
            <person name="Chou L."/>
            <person name="Lin Y.-C."/>
            <person name="Lai E.-M."/>
            <person name="Kuo C.-H."/>
        </authorList>
    </citation>
    <scope>NUCLEOTIDE SEQUENCE [LARGE SCALE GENOMIC DNA]</scope>
    <source>
        <strain evidence="2 4">CFBP5473</strain>
        <plasmid evidence="4">palcfbp5473</plasmid>
        <plasmid evidence="2">pAlCFBP5473</plasmid>
    </source>
</reference>
<geneLocation type="plasmid" evidence="3 5">
    <name>unnamed1</name>
</geneLocation>
<dbReference type="OrthoDB" id="7764375at2"/>
<dbReference type="RefSeq" id="WP_027676871.1">
    <property type="nucleotide sequence ID" value="NZ_CP039693.1"/>
</dbReference>
<evidence type="ECO:0000256" key="1">
    <source>
        <dbReference type="SAM" id="Phobius"/>
    </source>
</evidence>
<feature type="transmembrane region" description="Helical" evidence="1">
    <location>
        <begin position="123"/>
        <end position="148"/>
    </location>
</feature>
<keyword evidence="5" id="KW-1185">Reference proteome</keyword>
<feature type="transmembrane region" description="Helical" evidence="1">
    <location>
        <begin position="65"/>
        <end position="83"/>
    </location>
</feature>
<dbReference type="EMBL" id="CP039693">
    <property type="protein sequence ID" value="QCJ00555.1"/>
    <property type="molecule type" value="Genomic_DNA"/>
</dbReference>
<feature type="transmembrane region" description="Helical" evidence="1">
    <location>
        <begin position="160"/>
        <end position="178"/>
    </location>
</feature>
<evidence type="ECO:0000313" key="2">
    <source>
        <dbReference type="EMBL" id="QCJ00555.1"/>
    </source>
</evidence>
<feature type="transmembrane region" description="Helical" evidence="1">
    <location>
        <begin position="23"/>
        <end position="45"/>
    </location>
</feature>
<dbReference type="STRING" id="1367849.GCA_000518585_04355"/>
<dbReference type="EMBL" id="CP072170">
    <property type="protein sequence ID" value="QYA10549.1"/>
    <property type="molecule type" value="Genomic_DNA"/>
</dbReference>